<keyword evidence="3" id="KW-1185">Reference proteome</keyword>
<feature type="region of interest" description="Disordered" evidence="1">
    <location>
        <begin position="1"/>
        <end position="66"/>
    </location>
</feature>
<feature type="compositionally biased region" description="Basic and acidic residues" evidence="1">
    <location>
        <begin position="44"/>
        <end position="58"/>
    </location>
</feature>
<dbReference type="AlphaFoldDB" id="A0AAN6QUW8"/>
<evidence type="ECO:0000313" key="2">
    <source>
        <dbReference type="EMBL" id="KAK0991819.1"/>
    </source>
</evidence>
<dbReference type="EMBL" id="JAUJLE010000065">
    <property type="protein sequence ID" value="KAK0991819.1"/>
    <property type="molecule type" value="Genomic_DNA"/>
</dbReference>
<feature type="compositionally biased region" description="Basic and acidic residues" evidence="1">
    <location>
        <begin position="1"/>
        <end position="27"/>
    </location>
</feature>
<organism evidence="2 3">
    <name type="scientific">Friedmanniomyces endolithicus</name>
    <dbReference type="NCBI Taxonomy" id="329885"/>
    <lineage>
        <taxon>Eukaryota</taxon>
        <taxon>Fungi</taxon>
        <taxon>Dikarya</taxon>
        <taxon>Ascomycota</taxon>
        <taxon>Pezizomycotina</taxon>
        <taxon>Dothideomycetes</taxon>
        <taxon>Dothideomycetidae</taxon>
        <taxon>Mycosphaerellales</taxon>
        <taxon>Teratosphaeriaceae</taxon>
        <taxon>Friedmanniomyces</taxon>
    </lineage>
</organism>
<evidence type="ECO:0000256" key="1">
    <source>
        <dbReference type="SAM" id="MobiDB-lite"/>
    </source>
</evidence>
<sequence length="66" mass="7356">MDRSLDEIIDQRPRASADTQQQRDGRRAPPPPTGPGGRGAPPPPRDRRREEYPHDGVRKVPNPPPS</sequence>
<dbReference type="Proteomes" id="UP001175353">
    <property type="component" value="Unassembled WGS sequence"/>
</dbReference>
<proteinExistence type="predicted"/>
<protein>
    <submittedName>
        <fullName evidence="2">Uncharacterized protein</fullName>
    </submittedName>
</protein>
<reference evidence="2" key="1">
    <citation type="submission" date="2023-06" db="EMBL/GenBank/DDBJ databases">
        <title>Black Yeasts Isolated from many extreme environments.</title>
        <authorList>
            <person name="Coleine C."/>
            <person name="Stajich J.E."/>
            <person name="Selbmann L."/>
        </authorList>
    </citation>
    <scope>NUCLEOTIDE SEQUENCE</scope>
    <source>
        <strain evidence="2">CCFEE 5200</strain>
    </source>
</reference>
<gene>
    <name evidence="2" type="ORF">LTR91_008441</name>
</gene>
<name>A0AAN6QUW8_9PEZI</name>
<accession>A0AAN6QUW8</accession>
<evidence type="ECO:0000313" key="3">
    <source>
        <dbReference type="Proteomes" id="UP001175353"/>
    </source>
</evidence>
<comment type="caution">
    <text evidence="2">The sequence shown here is derived from an EMBL/GenBank/DDBJ whole genome shotgun (WGS) entry which is preliminary data.</text>
</comment>